<dbReference type="Gene3D" id="2.70.98.10">
    <property type="match status" value="1"/>
</dbReference>
<dbReference type="Pfam" id="PF01263">
    <property type="entry name" value="Aldose_epim"/>
    <property type="match status" value="1"/>
</dbReference>
<dbReference type="AlphaFoldDB" id="C7XXM3"/>
<dbReference type="OrthoDB" id="9795355at2"/>
<dbReference type="CDD" id="cd09024">
    <property type="entry name" value="Aldose_epim_lacX"/>
    <property type="match status" value="1"/>
</dbReference>
<dbReference type="InterPro" id="IPR011013">
    <property type="entry name" value="Gal_mutarotase_sf_dom"/>
</dbReference>
<keyword evidence="2" id="KW-1185">Reference proteome</keyword>
<dbReference type="eggNOG" id="COG2017">
    <property type="taxonomic scope" value="Bacteria"/>
</dbReference>
<dbReference type="SUPFAM" id="SSF74650">
    <property type="entry name" value="Galactose mutarotase-like"/>
    <property type="match status" value="1"/>
</dbReference>
<dbReference type="InterPro" id="IPR037481">
    <property type="entry name" value="LacX"/>
</dbReference>
<evidence type="ECO:0000313" key="1">
    <source>
        <dbReference type="EMBL" id="EEU29643.1"/>
    </source>
</evidence>
<dbReference type="RefSeq" id="WP_006917369.1">
    <property type="nucleotide sequence ID" value="NZ_GG698806.1"/>
</dbReference>
<dbReference type="EMBL" id="GG698806">
    <property type="protein sequence ID" value="EEU29643.1"/>
    <property type="molecule type" value="Genomic_DNA"/>
</dbReference>
<dbReference type="GO" id="GO:0030246">
    <property type="term" value="F:carbohydrate binding"/>
    <property type="evidence" value="ECO:0007669"/>
    <property type="project" value="InterPro"/>
</dbReference>
<dbReference type="PANTHER" id="PTHR11122">
    <property type="entry name" value="APOSPORY-ASSOCIATED PROTEIN C-RELATED"/>
    <property type="match status" value="1"/>
</dbReference>
<gene>
    <name evidence="1" type="ORF">HMPREF0501_01437</name>
</gene>
<proteinExistence type="predicted"/>
<dbReference type="GO" id="GO:0005975">
    <property type="term" value="P:carbohydrate metabolic process"/>
    <property type="evidence" value="ECO:0007669"/>
    <property type="project" value="InterPro"/>
</dbReference>
<dbReference type="InterPro" id="IPR008183">
    <property type="entry name" value="Aldose_1/G6P_1-epimerase"/>
</dbReference>
<organism evidence="1 2">
    <name type="scientific">Limosilactobacillus coleohominis 101-4-CHN</name>
    <dbReference type="NCBI Taxonomy" id="575594"/>
    <lineage>
        <taxon>Bacteria</taxon>
        <taxon>Bacillati</taxon>
        <taxon>Bacillota</taxon>
        <taxon>Bacilli</taxon>
        <taxon>Lactobacillales</taxon>
        <taxon>Lactobacillaceae</taxon>
        <taxon>Limosilactobacillus</taxon>
    </lineage>
</organism>
<dbReference type="STRING" id="575594.HMPREF0501_01437"/>
<dbReference type="Proteomes" id="UP000003987">
    <property type="component" value="Unassembled WGS sequence"/>
</dbReference>
<accession>C7XXM3</accession>
<evidence type="ECO:0000313" key="2">
    <source>
        <dbReference type="Proteomes" id="UP000003987"/>
    </source>
</evidence>
<dbReference type="PANTHER" id="PTHR11122:SF13">
    <property type="entry name" value="GLUCOSE-6-PHOSPHATE 1-EPIMERASE"/>
    <property type="match status" value="1"/>
</dbReference>
<reference evidence="1 2" key="1">
    <citation type="submission" date="2009-06" db="EMBL/GenBank/DDBJ databases">
        <title>The Genome Sequence of Lactobacillus coleohominis strain 101-4-CHN.</title>
        <authorList>
            <consortium name="The Broad Institute Genome Sequencing Platform"/>
            <person name="Ward D."/>
            <person name="Young S.K."/>
            <person name="Zeng Q."/>
            <person name="Koehrsen M."/>
            <person name="Alvarado L."/>
            <person name="Berlin A."/>
            <person name="Borenstein D."/>
            <person name="Chen Z."/>
            <person name="Engels R."/>
            <person name="Freedman E."/>
            <person name="Gellesch M."/>
            <person name="Goldberg J."/>
            <person name="Griggs A."/>
            <person name="Gujja S."/>
            <person name="Heiman D."/>
            <person name="Hepburn T."/>
            <person name="Howarth C."/>
            <person name="Jen D."/>
            <person name="Larson L."/>
            <person name="Lewis B."/>
            <person name="Mehta T."/>
            <person name="Park D."/>
            <person name="Pearson M."/>
            <person name="Roberts A."/>
            <person name="Saif S."/>
            <person name="Shea T."/>
            <person name="Shenoy N."/>
            <person name="Sisk P."/>
            <person name="Stolte C."/>
            <person name="Sykes S."/>
            <person name="Walk T."/>
            <person name="White J."/>
            <person name="Yandava C."/>
            <person name="Liu Y."/>
            <person name="Xu Q."/>
            <person name="Lander E."/>
            <person name="Nusbaum C."/>
            <person name="Galagan J."/>
            <person name="Birren B."/>
        </authorList>
    </citation>
    <scope>NUCLEOTIDE SEQUENCE [LARGE SCALE GENOMIC DNA]</scope>
    <source>
        <strain evidence="1 2">101-4-CHN</strain>
    </source>
</reference>
<dbReference type="InterPro" id="IPR014718">
    <property type="entry name" value="GH-type_carb-bd"/>
</dbReference>
<dbReference type="GO" id="GO:0016853">
    <property type="term" value="F:isomerase activity"/>
    <property type="evidence" value="ECO:0007669"/>
    <property type="project" value="InterPro"/>
</dbReference>
<dbReference type="HOGENOM" id="CLU_057834_1_0_9"/>
<protein>
    <submittedName>
        <fullName evidence="1">Aldose 1-epimerase</fullName>
    </submittedName>
</protein>
<sequence>MQVIENDKFKAAIDEHGAQLTHLYNKDDDFDYIWNNDPVWPKHCPVLFPAIGRSEKDKYFYDGQEYEMPQHGFAADQDFKVETNDGTKLVLSLTDNEQTRKYYPFSFKLTITWTLTDAGLTFHFDVQNTGDKTMSFALGSHPAFNIPINGEGEFDDYQLDFEPAGLDLKQYEIVKTPNPYRDGKVIKLAAANGSHIDLNHDMYEDGLIIIENDGITGVTLSSPKTKHSIHLNLDDFRYFCTWTKEGANAPFVCLEPFAGLPDIAGHEVDIMDKEGNLKLAAGETKPFEYTITLM</sequence>
<name>C7XXM3_9LACO</name>